<dbReference type="AlphaFoldDB" id="A0A1R3KMC3"/>
<dbReference type="Proteomes" id="UP000187203">
    <property type="component" value="Unassembled WGS sequence"/>
</dbReference>
<sequence>MTSHFFKTLAICLTTQSAKPRRVGVKIHRESGLKSTSSFPTTSSVRIPG</sequence>
<evidence type="ECO:0000256" key="1">
    <source>
        <dbReference type="SAM" id="MobiDB-lite"/>
    </source>
</evidence>
<organism evidence="2 3">
    <name type="scientific">Corchorus olitorius</name>
    <dbReference type="NCBI Taxonomy" id="93759"/>
    <lineage>
        <taxon>Eukaryota</taxon>
        <taxon>Viridiplantae</taxon>
        <taxon>Streptophyta</taxon>
        <taxon>Embryophyta</taxon>
        <taxon>Tracheophyta</taxon>
        <taxon>Spermatophyta</taxon>
        <taxon>Magnoliopsida</taxon>
        <taxon>eudicotyledons</taxon>
        <taxon>Gunneridae</taxon>
        <taxon>Pentapetalae</taxon>
        <taxon>rosids</taxon>
        <taxon>malvids</taxon>
        <taxon>Malvales</taxon>
        <taxon>Malvaceae</taxon>
        <taxon>Grewioideae</taxon>
        <taxon>Apeibeae</taxon>
        <taxon>Corchorus</taxon>
    </lineage>
</organism>
<accession>A0A1R3KMC3</accession>
<evidence type="ECO:0000313" key="3">
    <source>
        <dbReference type="Proteomes" id="UP000187203"/>
    </source>
</evidence>
<feature type="compositionally biased region" description="Polar residues" evidence="1">
    <location>
        <begin position="33"/>
        <end position="49"/>
    </location>
</feature>
<evidence type="ECO:0000313" key="2">
    <source>
        <dbReference type="EMBL" id="OMP08148.1"/>
    </source>
</evidence>
<protein>
    <submittedName>
        <fullName evidence="2">UDP-glucose:glycoprotein glucosyltransferase-like protein</fullName>
    </submittedName>
</protein>
<proteinExistence type="predicted"/>
<dbReference type="EMBL" id="AWUE01012866">
    <property type="protein sequence ID" value="OMP08148.1"/>
    <property type="molecule type" value="Genomic_DNA"/>
</dbReference>
<reference evidence="3" key="1">
    <citation type="submission" date="2013-09" db="EMBL/GenBank/DDBJ databases">
        <title>Corchorus olitorius genome sequencing.</title>
        <authorList>
            <person name="Alam M."/>
            <person name="Haque M.S."/>
            <person name="Islam M.S."/>
            <person name="Emdad E.M."/>
            <person name="Islam M.M."/>
            <person name="Ahmed B."/>
            <person name="Halim A."/>
            <person name="Hossen Q.M.M."/>
            <person name="Hossain M.Z."/>
            <person name="Ahmed R."/>
            <person name="Khan M.M."/>
            <person name="Islam R."/>
            <person name="Rashid M.M."/>
            <person name="Khan S.A."/>
            <person name="Rahman M.S."/>
            <person name="Alam M."/>
            <person name="Yahiya A.S."/>
            <person name="Khan M.S."/>
            <person name="Azam M.S."/>
            <person name="Haque T."/>
            <person name="Lashkar M.Z.H."/>
            <person name="Akhand A.I."/>
            <person name="Morshed G."/>
            <person name="Roy S."/>
            <person name="Uddin K.S."/>
            <person name="Rabeya T."/>
            <person name="Hossain A.S."/>
            <person name="Chowdhury A."/>
            <person name="Snigdha A.R."/>
            <person name="Mortoza M.S."/>
            <person name="Matin S.A."/>
            <person name="Hoque S.M.E."/>
            <person name="Islam M.K."/>
            <person name="Roy D.K."/>
            <person name="Haider R."/>
            <person name="Moosa M.M."/>
            <person name="Elias S.M."/>
            <person name="Hasan A.M."/>
            <person name="Jahan S."/>
            <person name="Shafiuddin M."/>
            <person name="Mahmood N."/>
            <person name="Shommy N.S."/>
        </authorList>
    </citation>
    <scope>NUCLEOTIDE SEQUENCE [LARGE SCALE GENOMIC DNA]</scope>
    <source>
        <strain evidence="3">cv. O-4</strain>
    </source>
</reference>
<keyword evidence="3" id="KW-1185">Reference proteome</keyword>
<comment type="caution">
    <text evidence="2">The sequence shown here is derived from an EMBL/GenBank/DDBJ whole genome shotgun (WGS) entry which is preliminary data.</text>
</comment>
<name>A0A1R3KMC3_9ROSI</name>
<gene>
    <name evidence="2" type="ORF">COLO4_06737</name>
</gene>
<feature type="region of interest" description="Disordered" evidence="1">
    <location>
        <begin position="28"/>
        <end position="49"/>
    </location>
</feature>